<comment type="caution">
    <text evidence="1">The sequence shown here is derived from an EMBL/GenBank/DDBJ whole genome shotgun (WGS) entry which is preliminary data.</text>
</comment>
<reference evidence="2" key="1">
    <citation type="submission" date="2017-03" db="EMBL/GenBank/DDBJ databases">
        <title>Phytopthora megakarya and P. palmivora, two closely related causual agents of cacao black pod achieved similar genome size and gene model numbers by different mechanisms.</title>
        <authorList>
            <person name="Ali S."/>
            <person name="Shao J."/>
            <person name="Larry D.J."/>
            <person name="Kronmiller B."/>
            <person name="Shen D."/>
            <person name="Strem M.D."/>
            <person name="Melnick R.L."/>
            <person name="Guiltinan M.J."/>
            <person name="Tyler B.M."/>
            <person name="Meinhardt L.W."/>
            <person name="Bailey B.A."/>
        </authorList>
    </citation>
    <scope>NUCLEOTIDE SEQUENCE [LARGE SCALE GENOMIC DNA]</scope>
    <source>
        <strain evidence="2">zdho120</strain>
    </source>
</reference>
<proteinExistence type="predicted"/>
<keyword evidence="2" id="KW-1185">Reference proteome</keyword>
<gene>
    <name evidence="1" type="ORF">PHMEG_00029374</name>
</gene>
<protein>
    <submittedName>
        <fullName evidence="1">Uncharacterized protein</fullName>
    </submittedName>
</protein>
<dbReference type="AlphaFoldDB" id="A0A225V3S4"/>
<sequence>MNSRLNSNPGNAEAASSWDNSACSVAFVHGSVFHHRTLLMLDSVAFTSIISLDLARTLKLRVEPRGELLLNGIDGVKTNVTNK</sequence>
<dbReference type="Proteomes" id="UP000198211">
    <property type="component" value="Unassembled WGS sequence"/>
</dbReference>
<name>A0A225V3S4_9STRA</name>
<evidence type="ECO:0000313" key="1">
    <source>
        <dbReference type="EMBL" id="OWY99598.1"/>
    </source>
</evidence>
<accession>A0A225V3S4</accession>
<dbReference type="EMBL" id="NBNE01008332">
    <property type="protein sequence ID" value="OWY99598.1"/>
    <property type="molecule type" value="Genomic_DNA"/>
</dbReference>
<evidence type="ECO:0000313" key="2">
    <source>
        <dbReference type="Proteomes" id="UP000198211"/>
    </source>
</evidence>
<organism evidence="1 2">
    <name type="scientific">Phytophthora megakarya</name>
    <dbReference type="NCBI Taxonomy" id="4795"/>
    <lineage>
        <taxon>Eukaryota</taxon>
        <taxon>Sar</taxon>
        <taxon>Stramenopiles</taxon>
        <taxon>Oomycota</taxon>
        <taxon>Peronosporomycetes</taxon>
        <taxon>Peronosporales</taxon>
        <taxon>Peronosporaceae</taxon>
        <taxon>Phytophthora</taxon>
    </lineage>
</organism>
<dbReference type="OrthoDB" id="128412at2759"/>